<dbReference type="AlphaFoldDB" id="A0A4Q1BGS2"/>
<dbReference type="InterPro" id="IPR011011">
    <property type="entry name" value="Znf_FYVE_PHD"/>
</dbReference>
<dbReference type="InterPro" id="IPR013083">
    <property type="entry name" value="Znf_RING/FYVE/PHD"/>
</dbReference>
<evidence type="ECO:0000259" key="5">
    <source>
        <dbReference type="SMART" id="SM00249"/>
    </source>
</evidence>
<dbReference type="InterPro" id="IPR053051">
    <property type="entry name" value="HDAC_complex_subunit"/>
</dbReference>
<dbReference type="Gene3D" id="3.30.40.10">
    <property type="entry name" value="Zinc/RING finger domain, C3HC4 (zinc finger)"/>
    <property type="match status" value="1"/>
</dbReference>
<gene>
    <name evidence="6" type="ORF">M231_05931</name>
</gene>
<feature type="region of interest" description="Disordered" evidence="4">
    <location>
        <begin position="374"/>
        <end position="592"/>
    </location>
</feature>
<dbReference type="PANTHER" id="PTHR47793">
    <property type="entry name" value="HISTONE DEACETYLASE COMPLEX SUBUNIT CTI6"/>
    <property type="match status" value="1"/>
</dbReference>
<accession>A0A4Q1BGS2</accession>
<feature type="region of interest" description="Disordered" evidence="4">
    <location>
        <begin position="1"/>
        <end position="302"/>
    </location>
</feature>
<evidence type="ECO:0000256" key="1">
    <source>
        <dbReference type="ARBA" id="ARBA00022723"/>
    </source>
</evidence>
<keyword evidence="1" id="KW-0479">Metal-binding</keyword>
<dbReference type="Proteomes" id="UP000289152">
    <property type="component" value="Unassembled WGS sequence"/>
</dbReference>
<feature type="compositionally biased region" description="Basic and acidic residues" evidence="4">
    <location>
        <begin position="224"/>
        <end position="242"/>
    </location>
</feature>
<feature type="compositionally biased region" description="Polar residues" evidence="4">
    <location>
        <begin position="89"/>
        <end position="103"/>
    </location>
</feature>
<feature type="compositionally biased region" description="Basic and acidic residues" evidence="4">
    <location>
        <begin position="253"/>
        <end position="275"/>
    </location>
</feature>
<dbReference type="InterPro" id="IPR001965">
    <property type="entry name" value="Znf_PHD"/>
</dbReference>
<feature type="compositionally biased region" description="Polar residues" evidence="4">
    <location>
        <begin position="550"/>
        <end position="562"/>
    </location>
</feature>
<feature type="compositionally biased region" description="Polar residues" evidence="4">
    <location>
        <begin position="200"/>
        <end position="216"/>
    </location>
</feature>
<dbReference type="InParanoid" id="A0A4Q1BGS2"/>
<keyword evidence="7" id="KW-1185">Reference proteome</keyword>
<proteinExistence type="predicted"/>
<feature type="region of interest" description="Disordered" evidence="4">
    <location>
        <begin position="747"/>
        <end position="773"/>
    </location>
</feature>
<feature type="region of interest" description="Disordered" evidence="4">
    <location>
        <begin position="675"/>
        <end position="699"/>
    </location>
</feature>
<keyword evidence="2" id="KW-0863">Zinc-finger</keyword>
<dbReference type="VEuPathDB" id="FungiDB:TREMEDRAFT_59685"/>
<comment type="caution">
    <text evidence="6">The sequence shown here is derived from an EMBL/GenBank/DDBJ whole genome shotgun (WGS) entry which is preliminary data.</text>
</comment>
<dbReference type="GO" id="GO:0061186">
    <property type="term" value="P:negative regulation of silent mating-type cassette heterochromatin formation"/>
    <property type="evidence" value="ECO:0007669"/>
    <property type="project" value="TreeGrafter"/>
</dbReference>
<evidence type="ECO:0000313" key="7">
    <source>
        <dbReference type="Proteomes" id="UP000289152"/>
    </source>
</evidence>
<dbReference type="SMART" id="SM00249">
    <property type="entry name" value="PHD"/>
    <property type="match status" value="1"/>
</dbReference>
<evidence type="ECO:0000256" key="4">
    <source>
        <dbReference type="SAM" id="MobiDB-lite"/>
    </source>
</evidence>
<dbReference type="GO" id="GO:0033698">
    <property type="term" value="C:Rpd3L complex"/>
    <property type="evidence" value="ECO:0007669"/>
    <property type="project" value="TreeGrafter"/>
</dbReference>
<evidence type="ECO:0000256" key="3">
    <source>
        <dbReference type="ARBA" id="ARBA00022833"/>
    </source>
</evidence>
<sequence>MMLEGRRRPAGIGAAEELRRAHSGGIRSASISSNTPMIEDDDDDAPRRSTRGRNPLPPSSGPLFPPLPPKQARNSPKNSPKRSPVVRPTSATITTMLRTSSDSILKEDLDVSDPPSGSVASITPPPPHTVEDQPMEVNGGEASPEHKNDWETYRRNRAMRSFRQAKSVKAEEEEEEEEMTPGRTRPTKNTRALSIPIPSTVDTPVSDVSEQRSVSAGRQVRKRRGEEQLLLDDHLLPEEIRRAATVLGKRDRRSAEREDTGEEVVEKESQGKVEEEERDGGEGEEEEEGEGQEVTRSDIAEGDPLMIQCDKCNVWQHGPCVGIWADEEAPDEYFCEECRPDLHGPLKRWIRSKGRNPAAFVPPTPEDLKHFQYTSDKQFPSQSKLWAEIAARETKAKSAPRSHHRKEAPSPVESVDARRSGRRQVSNGKPVSSGKEKEKSVMVHKEKEKEQEKPKPNHTRRVSVMSPSPQRSPSPQNHPPPKRRSTMNSRDAAYEEEVKAALEASRLEMMQAESEHSPEESEKGKEKESAEVDDLDSSLPPTKAKPKHPNQYTYRPKSSSGAQPIPSPVRRVGQGGTPVPSAPPTQHEHGTRRAGAIANGLITIPTVAVDVNRLSWHLPDSLSQFSDILPTPHPVALTITTPRTLSSISRNHFAHQSYGPFTEDRDDRGELMLPNEPIGREPQGEVGFRLEPPSRVRYPPKRITTSEMRKRVRVMLDFVSRVQGEEVKRKERARLIGIDISSLPPRKKRRLVDKDERDEDEEMPSIQEDGQTSSKMLDELMRDLLAFQDTFAQTAFPSPNLASAPTFEHVHEPSKLGISMTAEEVEPSVEMVEETVDVYREGEVSMMVEE</sequence>
<feature type="compositionally biased region" description="Acidic residues" evidence="4">
    <location>
        <begin position="276"/>
        <end position="291"/>
    </location>
</feature>
<feature type="compositionally biased region" description="Pro residues" evidence="4">
    <location>
        <begin position="55"/>
        <end position="69"/>
    </location>
</feature>
<dbReference type="OrthoDB" id="79252at2759"/>
<dbReference type="SUPFAM" id="SSF57903">
    <property type="entry name" value="FYVE/PHD zinc finger"/>
    <property type="match status" value="1"/>
</dbReference>
<feature type="compositionally biased region" description="Basic and acidic residues" evidence="4">
    <location>
        <begin position="434"/>
        <end position="455"/>
    </location>
</feature>
<dbReference type="GO" id="GO:0061188">
    <property type="term" value="P:negative regulation of rDNA heterochromatin formation"/>
    <property type="evidence" value="ECO:0007669"/>
    <property type="project" value="TreeGrafter"/>
</dbReference>
<feature type="domain" description="Zinc finger PHD-type" evidence="5">
    <location>
        <begin position="294"/>
        <end position="339"/>
    </location>
</feature>
<dbReference type="InterPro" id="IPR019787">
    <property type="entry name" value="Znf_PHD-finger"/>
</dbReference>
<reference evidence="6 7" key="1">
    <citation type="submission" date="2016-06" db="EMBL/GenBank/DDBJ databases">
        <title>Evolution of pathogenesis and genome organization in the Tremellales.</title>
        <authorList>
            <person name="Cuomo C."/>
            <person name="Litvintseva A."/>
            <person name="Heitman J."/>
            <person name="Chen Y."/>
            <person name="Sun S."/>
            <person name="Springer D."/>
            <person name="Dromer F."/>
            <person name="Young S."/>
            <person name="Zeng Q."/>
            <person name="Chapman S."/>
            <person name="Gujja S."/>
            <person name="Saif S."/>
            <person name="Birren B."/>
        </authorList>
    </citation>
    <scope>NUCLEOTIDE SEQUENCE [LARGE SCALE GENOMIC DNA]</scope>
    <source>
        <strain evidence="6 7">ATCC 28783</strain>
    </source>
</reference>
<feature type="compositionally biased region" description="Basic and acidic residues" evidence="4">
    <location>
        <begin position="143"/>
        <end position="154"/>
    </location>
</feature>
<evidence type="ECO:0000256" key="2">
    <source>
        <dbReference type="ARBA" id="ARBA00022771"/>
    </source>
</evidence>
<feature type="compositionally biased region" description="Polar residues" evidence="4">
    <location>
        <begin position="374"/>
        <end position="384"/>
    </location>
</feature>
<dbReference type="Pfam" id="PF00628">
    <property type="entry name" value="PHD"/>
    <property type="match status" value="1"/>
</dbReference>
<dbReference type="GO" id="GO:0008270">
    <property type="term" value="F:zinc ion binding"/>
    <property type="evidence" value="ECO:0007669"/>
    <property type="project" value="UniProtKB-KW"/>
</dbReference>
<name>A0A4Q1BGS2_TREME</name>
<dbReference type="PANTHER" id="PTHR47793:SF1">
    <property type="entry name" value="HISTONE DEACETYLASE COMPLEX SUBUNIT CTI6"/>
    <property type="match status" value="1"/>
</dbReference>
<dbReference type="GO" id="GO:0070210">
    <property type="term" value="C:Rpd3L-Expanded complex"/>
    <property type="evidence" value="ECO:0007669"/>
    <property type="project" value="TreeGrafter"/>
</dbReference>
<keyword evidence="3" id="KW-0862">Zinc</keyword>
<feature type="compositionally biased region" description="Pro residues" evidence="4">
    <location>
        <begin position="470"/>
        <end position="479"/>
    </location>
</feature>
<dbReference type="EMBL" id="SDIL01000087">
    <property type="protein sequence ID" value="RXK36770.1"/>
    <property type="molecule type" value="Genomic_DNA"/>
</dbReference>
<organism evidence="6 7">
    <name type="scientific">Tremella mesenterica</name>
    <name type="common">Jelly fungus</name>
    <dbReference type="NCBI Taxonomy" id="5217"/>
    <lineage>
        <taxon>Eukaryota</taxon>
        <taxon>Fungi</taxon>
        <taxon>Dikarya</taxon>
        <taxon>Basidiomycota</taxon>
        <taxon>Agaricomycotina</taxon>
        <taxon>Tremellomycetes</taxon>
        <taxon>Tremellales</taxon>
        <taxon>Tremellaceae</taxon>
        <taxon>Tremella</taxon>
    </lineage>
</organism>
<protein>
    <recommendedName>
        <fullName evidence="5">Zinc finger PHD-type domain-containing protein</fullName>
    </recommendedName>
</protein>
<evidence type="ECO:0000313" key="6">
    <source>
        <dbReference type="EMBL" id="RXK36770.1"/>
    </source>
</evidence>
<feature type="compositionally biased region" description="Basic and acidic residues" evidence="4">
    <location>
        <begin position="513"/>
        <end position="530"/>
    </location>
</feature>
<dbReference type="STRING" id="5217.A0A4Q1BGS2"/>